<accession>A0A1J1ILU2</accession>
<evidence type="ECO:0000256" key="1">
    <source>
        <dbReference type="SAM" id="MobiDB-lite"/>
    </source>
</evidence>
<keyword evidence="3" id="KW-1185">Reference proteome</keyword>
<name>A0A1J1ILU2_9DIPT</name>
<dbReference type="Proteomes" id="UP000183832">
    <property type="component" value="Unassembled WGS sequence"/>
</dbReference>
<organism evidence="2 3">
    <name type="scientific">Clunio marinus</name>
    <dbReference type="NCBI Taxonomy" id="568069"/>
    <lineage>
        <taxon>Eukaryota</taxon>
        <taxon>Metazoa</taxon>
        <taxon>Ecdysozoa</taxon>
        <taxon>Arthropoda</taxon>
        <taxon>Hexapoda</taxon>
        <taxon>Insecta</taxon>
        <taxon>Pterygota</taxon>
        <taxon>Neoptera</taxon>
        <taxon>Endopterygota</taxon>
        <taxon>Diptera</taxon>
        <taxon>Nematocera</taxon>
        <taxon>Chironomoidea</taxon>
        <taxon>Chironomidae</taxon>
        <taxon>Clunio</taxon>
    </lineage>
</organism>
<dbReference type="EMBL" id="CVRI01000055">
    <property type="protein sequence ID" value="CRL01195.1"/>
    <property type="molecule type" value="Genomic_DNA"/>
</dbReference>
<evidence type="ECO:0000313" key="2">
    <source>
        <dbReference type="EMBL" id="CRL01195.1"/>
    </source>
</evidence>
<reference evidence="2 3" key="1">
    <citation type="submission" date="2015-04" db="EMBL/GenBank/DDBJ databases">
        <authorList>
            <person name="Syromyatnikov M.Y."/>
            <person name="Popov V.N."/>
        </authorList>
    </citation>
    <scope>NUCLEOTIDE SEQUENCE [LARGE SCALE GENOMIC DNA]</scope>
</reference>
<feature type="region of interest" description="Disordered" evidence="1">
    <location>
        <begin position="32"/>
        <end position="53"/>
    </location>
</feature>
<evidence type="ECO:0000313" key="3">
    <source>
        <dbReference type="Proteomes" id="UP000183832"/>
    </source>
</evidence>
<proteinExistence type="predicted"/>
<sequence>MLSPDIGSVDCERMEGSSDILSRVIVFSSSIGTFSSSSSSESSSYPSSESFCSNEIPDSDVMFDLESID</sequence>
<gene>
    <name evidence="2" type="ORF">CLUMA_CG014808</name>
</gene>
<dbReference type="AlphaFoldDB" id="A0A1J1ILU2"/>
<protein>
    <submittedName>
        <fullName evidence="2">CLUMA_CG014808, isoform A</fullName>
    </submittedName>
</protein>